<dbReference type="SUPFAM" id="SSF52540">
    <property type="entry name" value="P-loop containing nucleoside triphosphate hydrolases"/>
    <property type="match status" value="1"/>
</dbReference>
<dbReference type="GO" id="GO:0003887">
    <property type="term" value="F:DNA-directed DNA polymerase activity"/>
    <property type="evidence" value="ECO:0007669"/>
    <property type="project" value="UniProtKB-EC"/>
</dbReference>
<organism evidence="1">
    <name type="scientific">anaerobic digester metagenome</name>
    <dbReference type="NCBI Taxonomy" id="1263854"/>
    <lineage>
        <taxon>unclassified sequences</taxon>
        <taxon>metagenomes</taxon>
        <taxon>ecological metagenomes</taxon>
    </lineage>
</organism>
<gene>
    <name evidence="1" type="primary">dnaX</name>
    <name evidence="1" type="ORF">SCFA_50029</name>
</gene>
<dbReference type="EC" id="2.7.7.7" evidence="1"/>
<dbReference type="AlphaFoldDB" id="A0A485M8R3"/>
<dbReference type="PANTHER" id="PTHR11669:SF8">
    <property type="entry name" value="DNA POLYMERASE III SUBUNIT DELTA"/>
    <property type="match status" value="1"/>
</dbReference>
<keyword evidence="1" id="KW-0808">Transferase</keyword>
<evidence type="ECO:0000313" key="1">
    <source>
        <dbReference type="EMBL" id="VFU16042.1"/>
    </source>
</evidence>
<dbReference type="PANTHER" id="PTHR11669">
    <property type="entry name" value="REPLICATION FACTOR C / DNA POLYMERASE III GAMMA-TAU SUBUNIT"/>
    <property type="match status" value="1"/>
</dbReference>
<reference evidence="1" key="1">
    <citation type="submission" date="2019-03" db="EMBL/GenBank/DDBJ databases">
        <authorList>
            <person name="Hao L."/>
        </authorList>
    </citation>
    <scope>NUCLEOTIDE SEQUENCE</scope>
</reference>
<keyword evidence="1" id="KW-0548">Nucleotidyltransferase</keyword>
<dbReference type="GO" id="GO:0008408">
    <property type="term" value="F:3'-5' exonuclease activity"/>
    <property type="evidence" value="ECO:0007669"/>
    <property type="project" value="InterPro"/>
</dbReference>
<dbReference type="Pfam" id="PF13177">
    <property type="entry name" value="DNA_pol3_delta2"/>
    <property type="match status" value="1"/>
</dbReference>
<protein>
    <submittedName>
        <fullName evidence="1">DNA polymerase III subunit tau</fullName>
        <ecNumber evidence="1">2.7.7.7</ecNumber>
    </submittedName>
</protein>
<name>A0A485M8R3_9ZZZZ</name>
<dbReference type="Gene3D" id="3.40.50.300">
    <property type="entry name" value="P-loop containing nucleotide triphosphate hydrolases"/>
    <property type="match status" value="1"/>
</dbReference>
<dbReference type="InterPro" id="IPR050238">
    <property type="entry name" value="DNA_Rep/Repair_Clamp_Loader"/>
</dbReference>
<dbReference type="EMBL" id="CAADRM010000114">
    <property type="protein sequence ID" value="VFU16042.1"/>
    <property type="molecule type" value="Genomic_DNA"/>
</dbReference>
<dbReference type="InterPro" id="IPR027417">
    <property type="entry name" value="P-loop_NTPase"/>
</dbReference>
<dbReference type="InterPro" id="IPR004622">
    <property type="entry name" value="DNA_pol_HolB"/>
</dbReference>
<proteinExistence type="predicted"/>
<dbReference type="GO" id="GO:0006261">
    <property type="term" value="P:DNA-templated DNA replication"/>
    <property type="evidence" value="ECO:0007669"/>
    <property type="project" value="TreeGrafter"/>
</dbReference>
<dbReference type="NCBIfam" id="TIGR00678">
    <property type="entry name" value="holB"/>
    <property type="match status" value="1"/>
</dbReference>
<sequence length="315" mass="34439">MKTGMWRDIVGHEDLIEILRGFVRTGKLPHALLFSGPAGVGKTMVAREFFMAVNCLEGTGDPCNACRSCLKARSRSHPDYLEVTPANGRILVEGIRGIISEVSLKPFEARTRFVVIEPAEQMNKASANALLKTLEEPPDATLIILVSHNPSLLLPTIVSRCQVLRFAPLDAAACMKGPVDQTFLRLTSGTLGGLKDFDQDLVLQIRAEILQTLLEGDPVHLAKKYFPSQEKGADILPVVMLLAESLIRDLLVLAGGGEAVINEELKGFPLRGIDLLELEDAVTCLRGIRRGANENIRLSNAVGELFMRLQQIVRA</sequence>
<accession>A0A485M8R3</accession>